<comment type="cofactor">
    <cofactor evidence="1">
        <name>Mg(2+)</name>
        <dbReference type="ChEBI" id="CHEBI:18420"/>
    </cofactor>
</comment>
<comment type="cofactor">
    <cofactor evidence="2">
        <name>K(+)</name>
        <dbReference type="ChEBI" id="CHEBI:29103"/>
    </cofactor>
</comment>
<protein>
    <recommendedName>
        <fullName evidence="5 14">Pyruvate kinase</fullName>
        <ecNumber evidence="5 14">2.7.1.40</ecNumber>
    </recommendedName>
</protein>
<dbReference type="Gene3D" id="2.40.33.10">
    <property type="entry name" value="PK beta-barrel domain-like"/>
    <property type="match status" value="1"/>
</dbReference>
<keyword evidence="13 16" id="KW-0670">Pyruvate</keyword>
<dbReference type="Gene3D" id="3.20.20.60">
    <property type="entry name" value="Phosphoenolpyruvate-binding domains"/>
    <property type="match status" value="1"/>
</dbReference>
<evidence type="ECO:0000256" key="3">
    <source>
        <dbReference type="ARBA" id="ARBA00004997"/>
    </source>
</evidence>
<dbReference type="PRINTS" id="PR01050">
    <property type="entry name" value="PYRUVTKNASE"/>
</dbReference>
<dbReference type="InterPro" id="IPR015795">
    <property type="entry name" value="Pyrv_Knase_C"/>
</dbReference>
<keyword evidence="8" id="KW-0547">Nucleotide-binding</keyword>
<comment type="catalytic activity">
    <reaction evidence="15">
        <text>pyruvate + ATP = phosphoenolpyruvate + ADP + H(+)</text>
        <dbReference type="Rhea" id="RHEA:18157"/>
        <dbReference type="ChEBI" id="CHEBI:15361"/>
        <dbReference type="ChEBI" id="CHEBI:15378"/>
        <dbReference type="ChEBI" id="CHEBI:30616"/>
        <dbReference type="ChEBI" id="CHEBI:58702"/>
        <dbReference type="ChEBI" id="CHEBI:456216"/>
        <dbReference type="EC" id="2.7.1.40"/>
    </reaction>
</comment>
<sequence length="480" mass="51411">MRRTKIVCTIGPATSSPDALRQLIIAGMDVARLNFSHGSHEAHAAVISSLRSIAQEMGRPLSLLQDLSGPKVRVGKIAGDGVYLQAGSQIILTMEDVPGDEEKINLPVPEIFETVLPGTHLMLDDGLIELRVKSKRSDALICEVVVSGLLTSHKGVNVPGVSLPIAAVTDKDLEDLHFGIQQKVDWVAASFVRSPTDIAVLRGVCDAARAKIPIIAKIEKHEAITCIDEILEVVDGIMVARGDLGVEVPIDEVPVLQKMLIRKANQAGKPVITATQMLDSMIRNPRPTRAEATDVANAIFDGTDAVMLSGETAVGQYPYDTVRMMAKIATHTEASLDYAKILDEKGTAANSDRISITEAVGEALCDIAQDLHCSAIIAATASGRTARVVSRYRPRAPIIAATNRPETFQRLALIWGVHPVMVDMADDADSMVEICIDAANKSGYVQDGDIVVLSGGVPVGRTGSTNFIKIHRIGQPLRPE</sequence>
<reference evidence="16 17" key="1">
    <citation type="journal article" date="2019" name="Int. J. Syst. Evol. Microbiol.">
        <title>Capsulimonas corticalis gen. nov., sp. nov., an aerobic capsulated bacterium, of a novel bacterial order, Capsulimonadales ord. nov., of the class Armatimonadia of the phylum Armatimonadetes.</title>
        <authorList>
            <person name="Li J."/>
            <person name="Kudo C."/>
            <person name="Tonouchi A."/>
        </authorList>
    </citation>
    <scope>NUCLEOTIDE SEQUENCE [LARGE SCALE GENOMIC DNA]</scope>
    <source>
        <strain evidence="16 17">AX-7</strain>
    </source>
</reference>
<keyword evidence="7" id="KW-0479">Metal-binding</keyword>
<keyword evidence="9 15" id="KW-0418">Kinase</keyword>
<comment type="pathway">
    <text evidence="3 15">Carbohydrate degradation; glycolysis; pyruvate from D-glyceraldehyde 3-phosphate: step 5/5.</text>
</comment>
<dbReference type="FunCoup" id="A0A402CY76">
    <property type="interactions" value="384"/>
</dbReference>
<dbReference type="FunFam" id="2.40.33.10:FF:000001">
    <property type="entry name" value="Pyruvate kinase"/>
    <property type="match status" value="1"/>
</dbReference>
<evidence type="ECO:0000256" key="10">
    <source>
        <dbReference type="ARBA" id="ARBA00022840"/>
    </source>
</evidence>
<keyword evidence="10" id="KW-0067">ATP-binding</keyword>
<dbReference type="Pfam" id="PF00224">
    <property type="entry name" value="PK"/>
    <property type="match status" value="1"/>
</dbReference>
<evidence type="ECO:0000256" key="4">
    <source>
        <dbReference type="ARBA" id="ARBA00008663"/>
    </source>
</evidence>
<dbReference type="InterPro" id="IPR015793">
    <property type="entry name" value="Pyrv_Knase_brl"/>
</dbReference>
<dbReference type="Gene3D" id="3.40.1380.20">
    <property type="entry name" value="Pyruvate kinase, C-terminal domain"/>
    <property type="match status" value="1"/>
</dbReference>
<dbReference type="Pfam" id="PF02887">
    <property type="entry name" value="PK_C"/>
    <property type="match status" value="1"/>
</dbReference>
<dbReference type="InterPro" id="IPR036918">
    <property type="entry name" value="Pyrv_Knase_C_sf"/>
</dbReference>
<evidence type="ECO:0000256" key="7">
    <source>
        <dbReference type="ARBA" id="ARBA00022723"/>
    </source>
</evidence>
<dbReference type="PANTHER" id="PTHR11817">
    <property type="entry name" value="PYRUVATE KINASE"/>
    <property type="match status" value="1"/>
</dbReference>
<dbReference type="GO" id="GO:0000287">
    <property type="term" value="F:magnesium ion binding"/>
    <property type="evidence" value="ECO:0007669"/>
    <property type="project" value="UniProtKB-UniRule"/>
</dbReference>
<dbReference type="NCBIfam" id="NF004978">
    <property type="entry name" value="PRK06354.1"/>
    <property type="match status" value="1"/>
</dbReference>
<evidence type="ECO:0000256" key="12">
    <source>
        <dbReference type="ARBA" id="ARBA00023152"/>
    </source>
</evidence>
<organism evidence="16 17">
    <name type="scientific">Capsulimonas corticalis</name>
    <dbReference type="NCBI Taxonomy" id="2219043"/>
    <lineage>
        <taxon>Bacteria</taxon>
        <taxon>Bacillati</taxon>
        <taxon>Armatimonadota</taxon>
        <taxon>Armatimonadia</taxon>
        <taxon>Capsulimonadales</taxon>
        <taxon>Capsulimonadaceae</taxon>
        <taxon>Capsulimonas</taxon>
    </lineage>
</organism>
<evidence type="ECO:0000256" key="9">
    <source>
        <dbReference type="ARBA" id="ARBA00022777"/>
    </source>
</evidence>
<keyword evidence="6 15" id="KW-0808">Transferase</keyword>
<dbReference type="OrthoDB" id="9812123at2"/>
<dbReference type="NCBIfam" id="TIGR01064">
    <property type="entry name" value="pyruv_kin"/>
    <property type="match status" value="1"/>
</dbReference>
<evidence type="ECO:0000256" key="11">
    <source>
        <dbReference type="ARBA" id="ARBA00022842"/>
    </source>
</evidence>
<dbReference type="PROSITE" id="PS00110">
    <property type="entry name" value="PYRUVATE_KINASE"/>
    <property type="match status" value="1"/>
</dbReference>
<evidence type="ECO:0000256" key="1">
    <source>
        <dbReference type="ARBA" id="ARBA00001946"/>
    </source>
</evidence>
<dbReference type="SUPFAM" id="SSF52935">
    <property type="entry name" value="PK C-terminal domain-like"/>
    <property type="match status" value="1"/>
</dbReference>
<dbReference type="SUPFAM" id="SSF51621">
    <property type="entry name" value="Phosphoenolpyruvate/pyruvate domain"/>
    <property type="match status" value="1"/>
</dbReference>
<dbReference type="SUPFAM" id="SSF50800">
    <property type="entry name" value="PK beta-barrel domain-like"/>
    <property type="match status" value="1"/>
</dbReference>
<dbReference type="EMBL" id="AP025739">
    <property type="protein sequence ID" value="BDI31426.1"/>
    <property type="molecule type" value="Genomic_DNA"/>
</dbReference>
<dbReference type="InterPro" id="IPR018209">
    <property type="entry name" value="Pyrv_Knase_AS"/>
</dbReference>
<evidence type="ECO:0000313" key="17">
    <source>
        <dbReference type="Proteomes" id="UP000287394"/>
    </source>
</evidence>
<evidence type="ECO:0000256" key="5">
    <source>
        <dbReference type="ARBA" id="ARBA00012142"/>
    </source>
</evidence>
<dbReference type="Proteomes" id="UP000287394">
    <property type="component" value="Chromosome"/>
</dbReference>
<comment type="similarity">
    <text evidence="4 15">Belongs to the pyruvate kinase family.</text>
</comment>
<dbReference type="GO" id="GO:0016301">
    <property type="term" value="F:kinase activity"/>
    <property type="evidence" value="ECO:0007669"/>
    <property type="project" value="UniProtKB-KW"/>
</dbReference>
<evidence type="ECO:0000256" key="14">
    <source>
        <dbReference type="NCBIfam" id="TIGR01064"/>
    </source>
</evidence>
<dbReference type="NCBIfam" id="NF004491">
    <property type="entry name" value="PRK05826.1"/>
    <property type="match status" value="1"/>
</dbReference>
<dbReference type="InterPro" id="IPR015806">
    <property type="entry name" value="Pyrv_Knase_insert_dom_sf"/>
</dbReference>
<accession>A0A402CY76</accession>
<gene>
    <name evidence="16" type="primary">pyk</name>
    <name evidence="16" type="ORF">CCAX7_34770</name>
</gene>
<dbReference type="GO" id="GO:0005524">
    <property type="term" value="F:ATP binding"/>
    <property type="evidence" value="ECO:0007669"/>
    <property type="project" value="UniProtKB-KW"/>
</dbReference>
<dbReference type="InterPro" id="IPR001697">
    <property type="entry name" value="Pyr_Knase"/>
</dbReference>
<dbReference type="AlphaFoldDB" id="A0A402CY76"/>
<keyword evidence="17" id="KW-1185">Reference proteome</keyword>
<evidence type="ECO:0000313" key="16">
    <source>
        <dbReference type="EMBL" id="BDI31426.1"/>
    </source>
</evidence>
<dbReference type="InterPro" id="IPR011037">
    <property type="entry name" value="Pyrv_Knase-like_insert_dom_sf"/>
</dbReference>
<dbReference type="InterPro" id="IPR040442">
    <property type="entry name" value="Pyrv_kinase-like_dom_sf"/>
</dbReference>
<dbReference type="KEGG" id="ccot:CCAX7_34770"/>
<keyword evidence="11 15" id="KW-0460">Magnesium</keyword>
<dbReference type="FunFam" id="3.20.20.60:FF:000025">
    <property type="entry name" value="Pyruvate kinase"/>
    <property type="match status" value="1"/>
</dbReference>
<evidence type="ECO:0000256" key="13">
    <source>
        <dbReference type="ARBA" id="ARBA00023317"/>
    </source>
</evidence>
<dbReference type="GO" id="GO:0004743">
    <property type="term" value="F:pyruvate kinase activity"/>
    <property type="evidence" value="ECO:0007669"/>
    <property type="project" value="UniProtKB-UniRule"/>
</dbReference>
<evidence type="ECO:0000256" key="2">
    <source>
        <dbReference type="ARBA" id="ARBA00001958"/>
    </source>
</evidence>
<evidence type="ECO:0000256" key="6">
    <source>
        <dbReference type="ARBA" id="ARBA00022679"/>
    </source>
</evidence>
<dbReference type="InterPro" id="IPR015813">
    <property type="entry name" value="Pyrv/PenolPyrv_kinase-like_dom"/>
</dbReference>
<evidence type="ECO:0000256" key="15">
    <source>
        <dbReference type="RuleBase" id="RU000504"/>
    </source>
</evidence>
<dbReference type="RefSeq" id="WP_119322292.1">
    <property type="nucleotide sequence ID" value="NZ_AP025739.1"/>
</dbReference>
<proteinExistence type="inferred from homology"/>
<dbReference type="GO" id="GO:0030955">
    <property type="term" value="F:potassium ion binding"/>
    <property type="evidence" value="ECO:0007669"/>
    <property type="project" value="UniProtKB-UniRule"/>
</dbReference>
<dbReference type="EC" id="2.7.1.40" evidence="5 14"/>
<evidence type="ECO:0000256" key="8">
    <source>
        <dbReference type="ARBA" id="ARBA00022741"/>
    </source>
</evidence>
<keyword evidence="12 15" id="KW-0324">Glycolysis</keyword>
<name>A0A402CY76_9BACT</name>